<name>A0A1I7X9G6_HETBA</name>
<dbReference type="Pfam" id="PF00105">
    <property type="entry name" value="zf-C4"/>
    <property type="match status" value="1"/>
</dbReference>
<evidence type="ECO:0000256" key="9">
    <source>
        <dbReference type="RuleBase" id="RU004334"/>
    </source>
</evidence>
<comment type="subcellular location">
    <subcellularLocation>
        <location evidence="9">Nucleus</location>
    </subcellularLocation>
</comment>
<keyword evidence="12" id="KW-1185">Reference proteome</keyword>
<keyword evidence="4 9" id="KW-0805">Transcription regulation</keyword>
<keyword evidence="5 9" id="KW-0238">DNA-binding</keyword>
<dbReference type="InterPro" id="IPR000536">
    <property type="entry name" value="Nucl_hrmn_rcpt_lig-bd"/>
</dbReference>
<dbReference type="GO" id="GO:0043565">
    <property type="term" value="F:sequence-specific DNA binding"/>
    <property type="evidence" value="ECO:0007669"/>
    <property type="project" value="InterPro"/>
</dbReference>
<protein>
    <submittedName>
        <fullName evidence="13">Nuclear receptor</fullName>
    </submittedName>
</protein>
<keyword evidence="6 9" id="KW-0804">Transcription</keyword>
<keyword evidence="2 9" id="KW-0863">Zinc-finger</keyword>
<dbReference type="PRINTS" id="PR00047">
    <property type="entry name" value="STROIDFINGER"/>
</dbReference>
<keyword evidence="7 9" id="KW-0675">Receptor</keyword>
<keyword evidence="1 9" id="KW-0479">Metal-binding</keyword>
<keyword evidence="8 9" id="KW-0539">Nucleus</keyword>
<dbReference type="PANTHER" id="PTHR46011">
    <property type="entry name" value="NUCLEAR HORMONE RECEPTOR FAMILY MEMBER NHR-86-RELATED"/>
    <property type="match status" value="1"/>
</dbReference>
<evidence type="ECO:0000256" key="7">
    <source>
        <dbReference type="ARBA" id="ARBA00023170"/>
    </source>
</evidence>
<dbReference type="InterPro" id="IPR035500">
    <property type="entry name" value="NHR-like_dom_sf"/>
</dbReference>
<evidence type="ECO:0000313" key="12">
    <source>
        <dbReference type="Proteomes" id="UP000095283"/>
    </source>
</evidence>
<dbReference type="PROSITE" id="PS51030">
    <property type="entry name" value="NUCLEAR_REC_DBD_2"/>
    <property type="match status" value="1"/>
</dbReference>
<evidence type="ECO:0000256" key="3">
    <source>
        <dbReference type="ARBA" id="ARBA00022833"/>
    </source>
</evidence>
<dbReference type="GO" id="GO:0008270">
    <property type="term" value="F:zinc ion binding"/>
    <property type="evidence" value="ECO:0007669"/>
    <property type="project" value="UniProtKB-KW"/>
</dbReference>
<evidence type="ECO:0000256" key="8">
    <source>
        <dbReference type="ARBA" id="ARBA00023242"/>
    </source>
</evidence>
<dbReference type="Proteomes" id="UP000095283">
    <property type="component" value="Unplaced"/>
</dbReference>
<dbReference type="Gene3D" id="3.30.50.10">
    <property type="entry name" value="Erythroid Transcription Factor GATA-1, subunit A"/>
    <property type="match status" value="1"/>
</dbReference>
<dbReference type="InterPro" id="IPR013088">
    <property type="entry name" value="Znf_NHR/GATA"/>
</dbReference>
<evidence type="ECO:0000256" key="6">
    <source>
        <dbReference type="ARBA" id="ARBA00023163"/>
    </source>
</evidence>
<evidence type="ECO:0000256" key="5">
    <source>
        <dbReference type="ARBA" id="ARBA00023125"/>
    </source>
</evidence>
<evidence type="ECO:0000313" key="13">
    <source>
        <dbReference type="WBParaSite" id="Hba_14226"/>
    </source>
</evidence>
<dbReference type="SMART" id="SM00399">
    <property type="entry name" value="ZnF_C4"/>
    <property type="match status" value="1"/>
</dbReference>
<dbReference type="GO" id="GO:0003700">
    <property type="term" value="F:DNA-binding transcription factor activity"/>
    <property type="evidence" value="ECO:0007669"/>
    <property type="project" value="InterPro"/>
</dbReference>
<proteinExistence type="inferred from homology"/>
<dbReference type="WBParaSite" id="Hba_14226">
    <property type="protein sequence ID" value="Hba_14226"/>
    <property type="gene ID" value="Hba_14226"/>
</dbReference>
<dbReference type="InterPro" id="IPR001628">
    <property type="entry name" value="Znf_hrmn_rcpt"/>
</dbReference>
<evidence type="ECO:0000259" key="10">
    <source>
        <dbReference type="PROSITE" id="PS51030"/>
    </source>
</evidence>
<dbReference type="Gene3D" id="1.10.565.10">
    <property type="entry name" value="Retinoid X Receptor"/>
    <property type="match status" value="1"/>
</dbReference>
<dbReference type="PROSITE" id="PS00031">
    <property type="entry name" value="NUCLEAR_REC_DBD_1"/>
    <property type="match status" value="1"/>
</dbReference>
<organism evidence="12 13">
    <name type="scientific">Heterorhabditis bacteriophora</name>
    <name type="common">Entomopathogenic nematode worm</name>
    <dbReference type="NCBI Taxonomy" id="37862"/>
    <lineage>
        <taxon>Eukaryota</taxon>
        <taxon>Metazoa</taxon>
        <taxon>Ecdysozoa</taxon>
        <taxon>Nematoda</taxon>
        <taxon>Chromadorea</taxon>
        <taxon>Rhabditida</taxon>
        <taxon>Rhabditina</taxon>
        <taxon>Rhabditomorpha</taxon>
        <taxon>Strongyloidea</taxon>
        <taxon>Heterorhabditidae</taxon>
        <taxon>Heterorhabditis</taxon>
    </lineage>
</organism>
<evidence type="ECO:0000256" key="1">
    <source>
        <dbReference type="ARBA" id="ARBA00022723"/>
    </source>
</evidence>
<dbReference type="PROSITE" id="PS51843">
    <property type="entry name" value="NR_LBD"/>
    <property type="match status" value="1"/>
</dbReference>
<evidence type="ECO:0000256" key="4">
    <source>
        <dbReference type="ARBA" id="ARBA00023015"/>
    </source>
</evidence>
<sequence length="342" mass="39565">MEERLCRVCADLSDGAHFGIDSCRACAAFFRRSVVMRKRYPGVQNRRDPIIPRRSEPDSISIASLHLDGPSESGLTQDPFAGGIQSDNSQSSSVKPQDLPLFLYNINDSYKKLCAERKRTELSMNVSSLKEIFEPPAIWQWIIFHSFVITLWGMDSAYRTYKMIPPEQCNTKKIITETTYIDLDNIDAFFSDGPTSKLSKEHLTNLMRNCIKRTQTSVIDKMRELQITDEEFAALLSLSLWNTNLSNGNEKIETIAKRMRAKIFHELHLLYRYVSSIAYVKSEIYFHFRYENLDEYAGRLGELMILLCSVQYDVSRMKEDMELFNLLDVFSRDSFLYDIIKG</sequence>
<keyword evidence="3 9" id="KW-0862">Zinc</keyword>
<dbReference type="Pfam" id="PF00104">
    <property type="entry name" value="Hormone_recep"/>
    <property type="match status" value="1"/>
</dbReference>
<reference evidence="13" key="1">
    <citation type="submission" date="2016-11" db="UniProtKB">
        <authorList>
            <consortium name="WormBaseParasite"/>
        </authorList>
    </citation>
    <scope>IDENTIFICATION</scope>
</reference>
<dbReference type="SUPFAM" id="SSF57716">
    <property type="entry name" value="Glucocorticoid receptor-like (DNA-binding domain)"/>
    <property type="match status" value="1"/>
</dbReference>
<evidence type="ECO:0000259" key="11">
    <source>
        <dbReference type="PROSITE" id="PS51843"/>
    </source>
</evidence>
<dbReference type="SMART" id="SM00430">
    <property type="entry name" value="HOLI"/>
    <property type="match status" value="1"/>
</dbReference>
<dbReference type="PANTHER" id="PTHR46011:SF6">
    <property type="entry name" value="HIGH ZINC ACTIVATED NUCLEAR RECEPTOR PROTEIN"/>
    <property type="match status" value="1"/>
</dbReference>
<feature type="domain" description="NR LBD" evidence="11">
    <location>
        <begin position="1"/>
        <end position="342"/>
    </location>
</feature>
<feature type="domain" description="Nuclear receptor" evidence="10">
    <location>
        <begin position="3"/>
        <end position="40"/>
    </location>
</feature>
<accession>A0A1I7X9G6</accession>
<comment type="similarity">
    <text evidence="9">Belongs to the nuclear hormone receptor family.</text>
</comment>
<dbReference type="GO" id="GO:0005634">
    <property type="term" value="C:nucleus"/>
    <property type="evidence" value="ECO:0007669"/>
    <property type="project" value="UniProtKB-SubCell"/>
</dbReference>
<dbReference type="AlphaFoldDB" id="A0A1I7X9G6"/>
<dbReference type="SUPFAM" id="SSF48508">
    <property type="entry name" value="Nuclear receptor ligand-binding domain"/>
    <property type="match status" value="1"/>
</dbReference>
<evidence type="ECO:0000256" key="2">
    <source>
        <dbReference type="ARBA" id="ARBA00022771"/>
    </source>
</evidence>